<dbReference type="Gene3D" id="3.80.10.10">
    <property type="entry name" value="Ribonuclease Inhibitor"/>
    <property type="match status" value="1"/>
</dbReference>
<comment type="caution">
    <text evidence="1">The sequence shown here is derived from an EMBL/GenBank/DDBJ whole genome shotgun (WGS) entry which is preliminary data.</text>
</comment>
<evidence type="ECO:0000313" key="1">
    <source>
        <dbReference type="EMBL" id="KAG4421597.1"/>
    </source>
</evidence>
<organism evidence="1 2">
    <name type="scientific">Cadophora malorum</name>
    <dbReference type="NCBI Taxonomy" id="108018"/>
    <lineage>
        <taxon>Eukaryota</taxon>
        <taxon>Fungi</taxon>
        <taxon>Dikarya</taxon>
        <taxon>Ascomycota</taxon>
        <taxon>Pezizomycotina</taxon>
        <taxon>Leotiomycetes</taxon>
        <taxon>Helotiales</taxon>
        <taxon>Ploettnerulaceae</taxon>
        <taxon>Cadophora</taxon>
    </lineage>
</organism>
<dbReference type="OrthoDB" id="3945550at2759"/>
<protein>
    <submittedName>
        <fullName evidence="1">Uncharacterized protein</fullName>
    </submittedName>
</protein>
<reference evidence="1" key="1">
    <citation type="submission" date="2021-02" db="EMBL/GenBank/DDBJ databases">
        <title>Genome sequence Cadophora malorum strain M34.</title>
        <authorList>
            <person name="Stefanovic E."/>
            <person name="Vu D."/>
            <person name="Scully C."/>
            <person name="Dijksterhuis J."/>
            <person name="Roader J."/>
            <person name="Houbraken J."/>
        </authorList>
    </citation>
    <scope>NUCLEOTIDE SEQUENCE</scope>
    <source>
        <strain evidence="1">M34</strain>
    </source>
</reference>
<accession>A0A8H7TL70</accession>
<dbReference type="SUPFAM" id="SSF52047">
    <property type="entry name" value="RNI-like"/>
    <property type="match status" value="1"/>
</dbReference>
<dbReference type="AlphaFoldDB" id="A0A8H7TL70"/>
<keyword evidence="2" id="KW-1185">Reference proteome</keyword>
<sequence>MSSPLELFPLLILEHISECLDDQSATRQSLRAFSLTSRSCYAATESQRFSQIEIKIRDPQYLESTVRRCNDILVGGKQRHVRRLKFSEFMTTEDEDIAVKTGRHRQKKNLYEEKSDEWNARHYFQMHDLCRPSHEDTWYGACSIRKPHSESWDLLAHFIGAFSGLRDIVWAAGWYIPPSVLSVSAERRIRLHVHHFYLPSLVQERDPPEPVSSHDYALCTLPSLYSITVRASPLVPGGRVNYTQEAVMQMVAGLAPNLAHVCIVPKVGSGELDSGLDQSILLGRPNWKGFFPGQLNSMQRSKSVTARSSSSSRGKLQTLVFPGYVLDGIDHWARHTDFSCLRSLSMPWNHRDGIALAAIASQGSFKSLKKLHLSGIDEDETEPSQQAEVNLLFSSCSPLERLDISGYISATTFNIITRQHGPSLRALKVSPDFSPGHDKEQLQSLLVTFSAPVLEELAVHSPYLTHLDIPISRTRGDKHEVAIYRALSKFPRLEHIALGLGFRVTPDTQFWDDERDGPHPLEVAEGESSKIPLVYLEEAFSNSAIDEKLARSIFELIAGDGRRPLRYLRLQPFRKMDRGDPGNDFIFLSTLRWFNCSFVCKRDSQGPSGVMVHELDLEGLANGEKQWREMMNSTEEDLWYGEEAYVAAFKAIWPQKTKEWWRDWKSLSLDLGE</sequence>
<name>A0A8H7TL70_9HELO</name>
<proteinExistence type="predicted"/>
<gene>
    <name evidence="1" type="ORF">IFR04_005216</name>
</gene>
<dbReference type="InterPro" id="IPR032675">
    <property type="entry name" value="LRR_dom_sf"/>
</dbReference>
<dbReference type="EMBL" id="JAFJYH010000062">
    <property type="protein sequence ID" value="KAG4421597.1"/>
    <property type="molecule type" value="Genomic_DNA"/>
</dbReference>
<dbReference type="Proteomes" id="UP000664132">
    <property type="component" value="Unassembled WGS sequence"/>
</dbReference>
<evidence type="ECO:0000313" key="2">
    <source>
        <dbReference type="Proteomes" id="UP000664132"/>
    </source>
</evidence>